<dbReference type="AlphaFoldDB" id="A0A397V9S2"/>
<dbReference type="Gene3D" id="1.10.150.50">
    <property type="entry name" value="Transcription Factor, Ets-1"/>
    <property type="match status" value="1"/>
</dbReference>
<dbReference type="EMBL" id="QKWP01000489">
    <property type="protein sequence ID" value="RIB19190.1"/>
    <property type="molecule type" value="Genomic_DNA"/>
</dbReference>
<accession>A0A397V9S2</accession>
<gene>
    <name evidence="1" type="ORF">C2G38_2307690</name>
</gene>
<evidence type="ECO:0000313" key="2">
    <source>
        <dbReference type="Proteomes" id="UP000266673"/>
    </source>
</evidence>
<proteinExistence type="predicted"/>
<name>A0A397V9S2_9GLOM</name>
<dbReference type="Gene3D" id="3.40.50.1010">
    <property type="entry name" value="5'-nuclease"/>
    <property type="match status" value="1"/>
</dbReference>
<dbReference type="STRING" id="44941.A0A397V9S2"/>
<dbReference type="Proteomes" id="UP000266673">
    <property type="component" value="Unassembled WGS sequence"/>
</dbReference>
<comment type="caution">
    <text evidence="1">The sequence shown here is derived from an EMBL/GenBank/DDBJ whole genome shotgun (WGS) entry which is preliminary data.</text>
</comment>
<protein>
    <recommendedName>
        <fullName evidence="3">NYN domain-containing protein</fullName>
    </recommendedName>
</protein>
<dbReference type="OrthoDB" id="2419124at2759"/>
<organism evidence="1 2">
    <name type="scientific">Gigaspora rosea</name>
    <dbReference type="NCBI Taxonomy" id="44941"/>
    <lineage>
        <taxon>Eukaryota</taxon>
        <taxon>Fungi</taxon>
        <taxon>Fungi incertae sedis</taxon>
        <taxon>Mucoromycota</taxon>
        <taxon>Glomeromycotina</taxon>
        <taxon>Glomeromycetes</taxon>
        <taxon>Diversisporales</taxon>
        <taxon>Gigasporaceae</taxon>
        <taxon>Gigaspora</taxon>
    </lineage>
</organism>
<reference evidence="1 2" key="1">
    <citation type="submission" date="2018-06" db="EMBL/GenBank/DDBJ databases">
        <title>Comparative genomics reveals the genomic features of Rhizophagus irregularis, R. cerebriforme, R. diaphanum and Gigaspora rosea, and their symbiotic lifestyle signature.</title>
        <authorList>
            <person name="Morin E."/>
            <person name="San Clemente H."/>
            <person name="Chen E.C.H."/>
            <person name="De La Providencia I."/>
            <person name="Hainaut M."/>
            <person name="Kuo A."/>
            <person name="Kohler A."/>
            <person name="Murat C."/>
            <person name="Tang N."/>
            <person name="Roy S."/>
            <person name="Loubradou J."/>
            <person name="Henrissat B."/>
            <person name="Grigoriev I.V."/>
            <person name="Corradi N."/>
            <person name="Roux C."/>
            <person name="Martin F.M."/>
        </authorList>
    </citation>
    <scope>NUCLEOTIDE SEQUENCE [LARGE SCALE GENOMIC DNA]</scope>
    <source>
        <strain evidence="1 2">DAOM 194757</strain>
    </source>
</reference>
<dbReference type="InterPro" id="IPR013761">
    <property type="entry name" value="SAM/pointed_sf"/>
</dbReference>
<feature type="non-terminal residue" evidence="1">
    <location>
        <position position="1"/>
    </location>
</feature>
<keyword evidence="2" id="KW-1185">Reference proteome</keyword>
<evidence type="ECO:0008006" key="3">
    <source>
        <dbReference type="Google" id="ProtNLM"/>
    </source>
</evidence>
<sequence>MIKKNRIAGEDFLHLKENDLYRIGLPLDSARTIIQLIKKISRTSDRSSTNLVYVFIDNLNIWIEGKYAVGNLERLGTFDFDRNSYYFKQLQIDHGRLLTTVQCGRKLGGAPFLVGSEPSPNDSLWARIRDQGFEVIFDRDIRSHREKKIDTLMSAAETIMSNDPGVLVLIASDRDYRPLAEYALKYDWTVETWFWNSGPDLTEKNKVLEVTDGNVIQSLKNEDVLKWFNTLNLFGWWDWESYRAMRFYFNNLNYMETVKNWILHNYQEVQIQEKH</sequence>
<evidence type="ECO:0000313" key="1">
    <source>
        <dbReference type="EMBL" id="RIB19190.1"/>
    </source>
</evidence>